<feature type="domain" description="Adaptive response protein AidB N-terminal" evidence="8">
    <location>
        <begin position="9"/>
        <end position="160"/>
    </location>
</feature>
<evidence type="ECO:0000256" key="5">
    <source>
        <dbReference type="RuleBase" id="RU362125"/>
    </source>
</evidence>
<dbReference type="InterPro" id="IPR036250">
    <property type="entry name" value="AcylCo_DH-like_C"/>
</dbReference>
<dbReference type="AlphaFoldDB" id="A0A3N1P7J1"/>
<dbReference type="SUPFAM" id="SSF47203">
    <property type="entry name" value="Acyl-CoA dehydrogenase C-terminal domain-like"/>
    <property type="match status" value="1"/>
</dbReference>
<dbReference type="PANTHER" id="PTHR42707:SF3">
    <property type="entry name" value="ACYL-COA DEHYDROGENASE AIDB-RELATED"/>
    <property type="match status" value="1"/>
</dbReference>
<accession>A0A3N1P7J1</accession>
<dbReference type="Proteomes" id="UP000268033">
    <property type="component" value="Unassembled WGS sequence"/>
</dbReference>
<comment type="cofactor">
    <cofactor evidence="1 5">
        <name>FAD</name>
        <dbReference type="ChEBI" id="CHEBI:57692"/>
    </cofactor>
</comment>
<comment type="similarity">
    <text evidence="2 5">Belongs to the acyl-CoA dehydrogenase family.</text>
</comment>
<dbReference type="InterPro" id="IPR006089">
    <property type="entry name" value="Acyl-CoA_DH_CS"/>
</dbReference>
<dbReference type="Pfam" id="PF02770">
    <property type="entry name" value="Acyl-CoA_dh_M"/>
    <property type="match status" value="1"/>
</dbReference>
<evidence type="ECO:0000259" key="6">
    <source>
        <dbReference type="Pfam" id="PF00441"/>
    </source>
</evidence>
<dbReference type="PANTHER" id="PTHR42707">
    <property type="entry name" value="ACYL-COA DEHYDROGENASE"/>
    <property type="match status" value="1"/>
</dbReference>
<dbReference type="GO" id="GO:0003995">
    <property type="term" value="F:acyl-CoA dehydrogenase activity"/>
    <property type="evidence" value="ECO:0007669"/>
    <property type="project" value="InterPro"/>
</dbReference>
<evidence type="ECO:0000313" key="9">
    <source>
        <dbReference type="EMBL" id="ROQ23431.1"/>
    </source>
</evidence>
<dbReference type="InterPro" id="IPR009100">
    <property type="entry name" value="AcylCoA_DH/oxidase_NM_dom_sf"/>
</dbReference>
<feature type="domain" description="Acyl-CoA oxidase/dehydrogenase middle" evidence="7">
    <location>
        <begin position="176"/>
        <end position="267"/>
    </location>
</feature>
<dbReference type="InterPro" id="IPR052904">
    <property type="entry name" value="Acyl-CoA_dehydrogenase-like"/>
</dbReference>
<dbReference type="Pfam" id="PF18158">
    <property type="entry name" value="AidB_N"/>
    <property type="match status" value="1"/>
</dbReference>
<dbReference type="EMBL" id="RJUL01000008">
    <property type="protein sequence ID" value="ROQ23431.1"/>
    <property type="molecule type" value="Genomic_DNA"/>
</dbReference>
<organism evidence="9 10">
    <name type="scientific">Gallaecimonas pentaromativorans</name>
    <dbReference type="NCBI Taxonomy" id="584787"/>
    <lineage>
        <taxon>Bacteria</taxon>
        <taxon>Pseudomonadati</taxon>
        <taxon>Pseudomonadota</taxon>
        <taxon>Gammaproteobacteria</taxon>
        <taxon>Enterobacterales</taxon>
        <taxon>Gallaecimonadaceae</taxon>
        <taxon>Gallaecimonas</taxon>
    </lineage>
</organism>
<evidence type="ECO:0000256" key="2">
    <source>
        <dbReference type="ARBA" id="ARBA00009347"/>
    </source>
</evidence>
<dbReference type="Gene3D" id="2.40.110.20">
    <property type="match status" value="1"/>
</dbReference>
<proteinExistence type="inferred from homology"/>
<protein>
    <submittedName>
        <fullName evidence="9">Putative acyl-CoA dehydrogenase</fullName>
    </submittedName>
</protein>
<keyword evidence="4 5" id="KW-0274">FAD</keyword>
<evidence type="ECO:0000259" key="7">
    <source>
        <dbReference type="Pfam" id="PF02770"/>
    </source>
</evidence>
<sequence>MFSTHDVQNQTPPLEDVDGFALDTALIEGVRREGAAASIDELHRYGRLLTQPDMLALGFAANAHPPVFDSHDRTGHRIDVVEYHPSYHQLMALAVKEGLHASPWQSPGPGMHVTRAAKYYLHCQLEAGHGCPITMTFAAAPVLKRFKPDWHQKLMSRQYDGANRPWQQKPGLTLGMGMTEKQGGSDVRANETRALPLGDGSYELVGHKWFLSAPMSDGFLMLAQTPAGLSCFLVPRWWQGQKNAIEVQRLKDKLGNRSNASSEVELKGACGWLLGEEGKGVQTIIEMVSLTRFDCMLGSSGGQRQALLQAVHHARHRQAFGKRLVEQPVMAAVLADLQLEVEGSLAMSLRMARALDNASHPYEQLLLRLGTAAGKYWICKRTPQHAYEAMECLGGNGVMESFITARLYREAPINAIWEGSGNIQALDVLRALQKASECLDAWQRELDGAFGEHPLLAMAWRQLQHLLKADPLSQARRITELLALTLQGALLAKGAPGPVADAFIRSRLGEGGHSFGTLAGGTDVELLLRRAYGE</sequence>
<keyword evidence="10" id="KW-1185">Reference proteome</keyword>
<comment type="caution">
    <text evidence="9">The sequence shown here is derived from an EMBL/GenBank/DDBJ whole genome shotgun (WGS) entry which is preliminary data.</text>
</comment>
<dbReference type="Gene3D" id="6.10.250.600">
    <property type="match status" value="1"/>
</dbReference>
<feature type="domain" description="Acyl-CoA dehydrogenase/oxidase C-terminal" evidence="6">
    <location>
        <begin position="278"/>
        <end position="432"/>
    </location>
</feature>
<dbReference type="InterPro" id="IPR041504">
    <property type="entry name" value="AidB_N"/>
</dbReference>
<dbReference type="SUPFAM" id="SSF56645">
    <property type="entry name" value="Acyl-CoA dehydrogenase NM domain-like"/>
    <property type="match status" value="1"/>
</dbReference>
<dbReference type="PROSITE" id="PS00072">
    <property type="entry name" value="ACYL_COA_DH_1"/>
    <property type="match status" value="1"/>
</dbReference>
<name>A0A3N1P7J1_9GAMM</name>
<dbReference type="Gene3D" id="1.20.140.10">
    <property type="entry name" value="Butyryl-CoA Dehydrogenase, subunit A, domain 3"/>
    <property type="match status" value="1"/>
</dbReference>
<evidence type="ECO:0000313" key="10">
    <source>
        <dbReference type="Proteomes" id="UP000268033"/>
    </source>
</evidence>
<evidence type="ECO:0000256" key="1">
    <source>
        <dbReference type="ARBA" id="ARBA00001974"/>
    </source>
</evidence>
<evidence type="ECO:0000256" key="4">
    <source>
        <dbReference type="ARBA" id="ARBA00022827"/>
    </source>
</evidence>
<dbReference type="Pfam" id="PF00441">
    <property type="entry name" value="Acyl-CoA_dh_1"/>
    <property type="match status" value="1"/>
</dbReference>
<reference evidence="9 10" key="1">
    <citation type="submission" date="2018-11" db="EMBL/GenBank/DDBJ databases">
        <title>Genomic Encyclopedia of Type Strains, Phase IV (KMG-IV): sequencing the most valuable type-strain genomes for metagenomic binning, comparative biology and taxonomic classification.</title>
        <authorList>
            <person name="Goeker M."/>
        </authorList>
    </citation>
    <scope>NUCLEOTIDE SEQUENCE [LARGE SCALE GENOMIC DNA]</scope>
    <source>
        <strain evidence="9 10">DSM 21945</strain>
    </source>
</reference>
<keyword evidence="5" id="KW-0560">Oxidoreductase</keyword>
<dbReference type="InterPro" id="IPR009075">
    <property type="entry name" value="AcylCo_DH/oxidase_C"/>
</dbReference>
<dbReference type="InterPro" id="IPR006091">
    <property type="entry name" value="Acyl-CoA_Oxase/DH_mid-dom"/>
</dbReference>
<gene>
    <name evidence="9" type="ORF">EDC28_108169</name>
</gene>
<evidence type="ECO:0000259" key="8">
    <source>
        <dbReference type="Pfam" id="PF18158"/>
    </source>
</evidence>
<evidence type="ECO:0000256" key="3">
    <source>
        <dbReference type="ARBA" id="ARBA00022630"/>
    </source>
</evidence>
<keyword evidence="3 5" id="KW-0285">Flavoprotein</keyword>
<dbReference type="RefSeq" id="WP_123422214.1">
    <property type="nucleotide sequence ID" value="NZ_RJUL01000008.1"/>
</dbReference>
<dbReference type="STRING" id="584787.GCA_001247655_03874"/>